<sequence length="114" mass="13005">MERQSKNLLQLSWHHTALCAREALRYDPPGPLYHFPQKPTKNPTDWLHATKVDRGTNIHNAAADRKDSRISTKSIRCLCGFQGYFRFCRPAITLPQTENNGTTSEVLQPFRAAP</sequence>
<gene>
    <name evidence="2" type="ORF">QYM36_018217</name>
</gene>
<protein>
    <submittedName>
        <fullName evidence="2">Uncharacterized protein</fullName>
    </submittedName>
</protein>
<evidence type="ECO:0000256" key="1">
    <source>
        <dbReference type="SAM" id="MobiDB-lite"/>
    </source>
</evidence>
<proteinExistence type="predicted"/>
<evidence type="ECO:0000313" key="3">
    <source>
        <dbReference type="Proteomes" id="UP001187531"/>
    </source>
</evidence>
<name>A0AA88KU75_ARTSF</name>
<keyword evidence="3" id="KW-1185">Reference proteome</keyword>
<dbReference type="EMBL" id="JAVRJZ010000107">
    <property type="protein sequence ID" value="KAK2703302.1"/>
    <property type="molecule type" value="Genomic_DNA"/>
</dbReference>
<dbReference type="AlphaFoldDB" id="A0AA88KU75"/>
<accession>A0AA88KU75</accession>
<feature type="compositionally biased region" description="Polar residues" evidence="1">
    <location>
        <begin position="95"/>
        <end position="106"/>
    </location>
</feature>
<dbReference type="Proteomes" id="UP001187531">
    <property type="component" value="Unassembled WGS sequence"/>
</dbReference>
<feature type="region of interest" description="Disordered" evidence="1">
    <location>
        <begin position="95"/>
        <end position="114"/>
    </location>
</feature>
<evidence type="ECO:0000313" key="2">
    <source>
        <dbReference type="EMBL" id="KAK2703302.1"/>
    </source>
</evidence>
<reference evidence="2" key="1">
    <citation type="submission" date="2023-07" db="EMBL/GenBank/DDBJ databases">
        <title>Chromosome-level genome assembly of Artemia franciscana.</title>
        <authorList>
            <person name="Jo E."/>
        </authorList>
    </citation>
    <scope>NUCLEOTIDE SEQUENCE</scope>
    <source>
        <tissue evidence="2">Whole body</tissue>
    </source>
</reference>
<organism evidence="2 3">
    <name type="scientific">Artemia franciscana</name>
    <name type="common">Brine shrimp</name>
    <name type="synonym">Artemia sanfranciscana</name>
    <dbReference type="NCBI Taxonomy" id="6661"/>
    <lineage>
        <taxon>Eukaryota</taxon>
        <taxon>Metazoa</taxon>
        <taxon>Ecdysozoa</taxon>
        <taxon>Arthropoda</taxon>
        <taxon>Crustacea</taxon>
        <taxon>Branchiopoda</taxon>
        <taxon>Anostraca</taxon>
        <taxon>Artemiidae</taxon>
        <taxon>Artemia</taxon>
    </lineage>
</organism>
<comment type="caution">
    <text evidence="2">The sequence shown here is derived from an EMBL/GenBank/DDBJ whole genome shotgun (WGS) entry which is preliminary data.</text>
</comment>